<dbReference type="InterPro" id="IPR000494">
    <property type="entry name" value="Rcpt_L-dom"/>
</dbReference>
<dbReference type="EC" id="2.7.10.1" evidence="22"/>
<dbReference type="InterPro" id="IPR036941">
    <property type="entry name" value="Rcpt_L-dom_sf"/>
</dbReference>
<feature type="compositionally biased region" description="Gly residues" evidence="23">
    <location>
        <begin position="2148"/>
        <end position="2163"/>
    </location>
</feature>
<keyword evidence="11" id="KW-0418">Kinase</keyword>
<dbReference type="eggNOG" id="KOG4258">
    <property type="taxonomic scope" value="Eukaryota"/>
</dbReference>
<keyword evidence="15" id="KW-0829">Tyrosine-protein kinase</keyword>
<evidence type="ECO:0000313" key="32">
    <source>
        <dbReference type="RefSeq" id="XP_058974305.1"/>
    </source>
</evidence>
<dbReference type="InterPro" id="IPR008266">
    <property type="entry name" value="Tyr_kinase_AS"/>
</dbReference>
<keyword evidence="9" id="KW-0677">Repeat</keyword>
<dbReference type="Pfam" id="PF00757">
    <property type="entry name" value="Furin-like"/>
    <property type="match status" value="1"/>
</dbReference>
<feature type="compositionally biased region" description="Polar residues" evidence="23">
    <location>
        <begin position="2249"/>
        <end position="2259"/>
    </location>
</feature>
<feature type="transmembrane region" description="Helical" evidence="24">
    <location>
        <begin position="451"/>
        <end position="470"/>
    </location>
</feature>
<dbReference type="InterPro" id="IPR006211">
    <property type="entry name" value="Furin-like_Cys-rich_dom"/>
</dbReference>
<dbReference type="SUPFAM" id="SSF49265">
    <property type="entry name" value="Fibronectin type III"/>
    <property type="match status" value="2"/>
</dbReference>
<dbReference type="EnsemblMetazoa" id="MDOA012097-RC">
    <property type="protein sequence ID" value="MDOA012097-PC"/>
    <property type="gene ID" value="MDOA012097"/>
</dbReference>
<evidence type="ECO:0000256" key="20">
    <source>
        <dbReference type="ARBA" id="ARBA00051243"/>
    </source>
</evidence>
<dbReference type="PANTHER" id="PTHR24416">
    <property type="entry name" value="TYROSINE-PROTEIN KINASE RECEPTOR"/>
    <property type="match status" value="1"/>
</dbReference>
<feature type="compositionally biased region" description="Low complexity" evidence="23">
    <location>
        <begin position="2559"/>
        <end position="2571"/>
    </location>
</feature>
<feature type="region of interest" description="Disordered" evidence="23">
    <location>
        <begin position="205"/>
        <end position="226"/>
    </location>
</feature>
<dbReference type="InterPro" id="IPR017441">
    <property type="entry name" value="Protein_kinase_ATP_BS"/>
</dbReference>
<dbReference type="Gene3D" id="3.80.20.20">
    <property type="entry name" value="Receptor L-domain"/>
    <property type="match status" value="2"/>
</dbReference>
<dbReference type="RefSeq" id="XP_058974305.1">
    <property type="nucleotide sequence ID" value="XM_059118322.1"/>
</dbReference>
<dbReference type="CDD" id="cd00064">
    <property type="entry name" value="FU"/>
    <property type="match status" value="1"/>
</dbReference>
<feature type="compositionally biased region" description="Basic residues" evidence="23">
    <location>
        <begin position="147"/>
        <end position="162"/>
    </location>
</feature>
<feature type="transmembrane region" description="Helical" evidence="24">
    <location>
        <begin position="1515"/>
        <end position="1538"/>
    </location>
</feature>
<evidence type="ECO:0000256" key="18">
    <source>
        <dbReference type="ARBA" id="ARBA00023180"/>
    </source>
</evidence>
<dbReference type="GO" id="GO:0005899">
    <property type="term" value="C:insulin receptor complex"/>
    <property type="evidence" value="ECO:0007669"/>
    <property type="project" value="TreeGrafter"/>
</dbReference>
<feature type="domain" description="Protein kinase" evidence="25">
    <location>
        <begin position="1576"/>
        <end position="1859"/>
    </location>
</feature>
<evidence type="ECO:0000256" key="4">
    <source>
        <dbReference type="ARBA" id="ARBA00022679"/>
    </source>
</evidence>
<feature type="compositionally biased region" description="Low complexity" evidence="23">
    <location>
        <begin position="1272"/>
        <end position="1281"/>
    </location>
</feature>
<evidence type="ECO:0000256" key="21">
    <source>
        <dbReference type="PROSITE-ProRule" id="PRU10141"/>
    </source>
</evidence>
<dbReference type="InterPro" id="IPR002011">
    <property type="entry name" value="Tyr_kinase_rcpt_2_CS"/>
</dbReference>
<dbReference type="InterPro" id="IPR020635">
    <property type="entry name" value="Tyr_kinase_cat_dom"/>
</dbReference>
<keyword evidence="4" id="KW-0808">Transferase</keyword>
<dbReference type="PROSITE" id="PS50853">
    <property type="entry name" value="FN3"/>
    <property type="match status" value="1"/>
</dbReference>
<dbReference type="CDD" id="cd00063">
    <property type="entry name" value="FN3"/>
    <property type="match status" value="2"/>
</dbReference>
<dbReference type="Gene3D" id="3.30.200.20">
    <property type="entry name" value="Phosphorylase Kinase, domain 1"/>
    <property type="match status" value="1"/>
</dbReference>
<evidence type="ECO:0000256" key="6">
    <source>
        <dbReference type="ARBA" id="ARBA00022692"/>
    </source>
</evidence>
<feature type="region of interest" description="Disordered" evidence="23">
    <location>
        <begin position="308"/>
        <end position="337"/>
    </location>
</feature>
<comment type="catalytic activity">
    <reaction evidence="20 22">
        <text>L-tyrosyl-[protein] + ATP = O-phospho-L-tyrosyl-[protein] + ADP + H(+)</text>
        <dbReference type="Rhea" id="RHEA:10596"/>
        <dbReference type="Rhea" id="RHEA-COMP:10136"/>
        <dbReference type="Rhea" id="RHEA-COMP:20101"/>
        <dbReference type="ChEBI" id="CHEBI:15378"/>
        <dbReference type="ChEBI" id="CHEBI:30616"/>
        <dbReference type="ChEBI" id="CHEBI:46858"/>
        <dbReference type="ChEBI" id="CHEBI:61978"/>
        <dbReference type="ChEBI" id="CHEBI:456216"/>
        <dbReference type="EC" id="2.7.10.1"/>
    </reaction>
</comment>
<dbReference type="GO" id="GO:0043410">
    <property type="term" value="P:positive regulation of MAPK cascade"/>
    <property type="evidence" value="ECO:0007669"/>
    <property type="project" value="TreeGrafter"/>
</dbReference>
<reference evidence="27" key="1">
    <citation type="submission" date="2020-05" db="UniProtKB">
        <authorList>
            <consortium name="EnsemblMetazoa"/>
        </authorList>
    </citation>
    <scope>IDENTIFICATION</scope>
    <source>
        <strain evidence="27">Aabys</strain>
    </source>
</reference>
<dbReference type="GO" id="GO:0051897">
    <property type="term" value="P:positive regulation of phosphatidylinositol 3-kinase/protein kinase B signal transduction"/>
    <property type="evidence" value="ECO:0007669"/>
    <property type="project" value="TreeGrafter"/>
</dbReference>
<feature type="region of interest" description="Disordered" evidence="23">
    <location>
        <begin position="1220"/>
        <end position="1239"/>
    </location>
</feature>
<name>A0A1I8N6N7_MUSDO</name>
<gene>
    <name evidence="27" type="primary">101894251</name>
    <name evidence="29 30 31 32 33 34 35" type="synonym">LOC101894251</name>
</gene>
<dbReference type="PROSITE" id="PS00109">
    <property type="entry name" value="PROTEIN_KINASE_TYR"/>
    <property type="match status" value="1"/>
</dbReference>
<feature type="compositionally biased region" description="Basic and acidic residues" evidence="23">
    <location>
        <begin position="1282"/>
        <end position="1293"/>
    </location>
</feature>
<dbReference type="GO" id="GO:0009653">
    <property type="term" value="P:anatomical structure morphogenesis"/>
    <property type="evidence" value="ECO:0007669"/>
    <property type="project" value="UniProtKB-ARBA"/>
</dbReference>
<protein>
    <recommendedName>
        <fullName evidence="22">Tyrosine-protein kinase receptor</fullName>
        <ecNumber evidence="22">2.7.10.1</ecNumber>
    </recommendedName>
</protein>
<comment type="subcellular location">
    <subcellularLocation>
        <location evidence="2">Membrane</location>
        <topology evidence="2">Single-pass type I membrane protein</topology>
    </subcellularLocation>
</comment>
<evidence type="ECO:0000256" key="7">
    <source>
        <dbReference type="ARBA" id="ARBA00022723"/>
    </source>
</evidence>
<dbReference type="PROSITE" id="PS50011">
    <property type="entry name" value="PROTEIN_KINASE_DOM"/>
    <property type="match status" value="1"/>
</dbReference>
<dbReference type="PROSITE" id="PS00107">
    <property type="entry name" value="PROTEIN_KINASE_ATP"/>
    <property type="match status" value="1"/>
</dbReference>
<evidence type="ECO:0000256" key="24">
    <source>
        <dbReference type="SAM" id="Phobius"/>
    </source>
</evidence>
<dbReference type="SUPFAM" id="SSF52058">
    <property type="entry name" value="L domain-like"/>
    <property type="match status" value="2"/>
</dbReference>
<evidence type="ECO:0000313" key="28">
    <source>
        <dbReference type="Proteomes" id="UP001652621"/>
    </source>
</evidence>
<feature type="binding site" evidence="21">
    <location>
        <position position="1607"/>
    </location>
    <ligand>
        <name>ATP</name>
        <dbReference type="ChEBI" id="CHEBI:30616"/>
    </ligand>
</feature>
<keyword evidence="19" id="KW-0464">Manganese</keyword>
<dbReference type="GO" id="GO:0007399">
    <property type="term" value="P:nervous system development"/>
    <property type="evidence" value="ECO:0007669"/>
    <property type="project" value="UniProtKB-ARBA"/>
</dbReference>
<dbReference type="GO" id="GO:0042593">
    <property type="term" value="P:glucose homeostasis"/>
    <property type="evidence" value="ECO:0007669"/>
    <property type="project" value="TreeGrafter"/>
</dbReference>
<dbReference type="RefSeq" id="XP_058974303.1">
    <property type="nucleotide sequence ID" value="XM_059118320.1"/>
</dbReference>
<dbReference type="InterPro" id="IPR003961">
    <property type="entry name" value="FN3_dom"/>
</dbReference>
<evidence type="ECO:0000259" key="26">
    <source>
        <dbReference type="PROSITE" id="PS50853"/>
    </source>
</evidence>
<keyword evidence="28" id="KW-1185">Reference proteome</keyword>
<comment type="similarity">
    <text evidence="22">Belongs to the protein kinase superfamily. Tyr protein kinase family. Insulin receptor subfamily.</text>
</comment>
<dbReference type="GO" id="GO:0030424">
    <property type="term" value="C:axon"/>
    <property type="evidence" value="ECO:0007669"/>
    <property type="project" value="TreeGrafter"/>
</dbReference>
<feature type="compositionally biased region" description="Polar residues" evidence="23">
    <location>
        <begin position="326"/>
        <end position="335"/>
    </location>
</feature>
<evidence type="ECO:0000256" key="17">
    <source>
        <dbReference type="ARBA" id="ARBA00023170"/>
    </source>
</evidence>
<feature type="region of interest" description="Disordered" evidence="23">
    <location>
        <begin position="2481"/>
        <end position="2584"/>
    </location>
</feature>
<dbReference type="InterPro" id="IPR000719">
    <property type="entry name" value="Prot_kinase_dom"/>
</dbReference>
<dbReference type="STRING" id="7370.A0A1I8N6N7"/>
<feature type="compositionally biased region" description="Low complexity" evidence="23">
    <location>
        <begin position="2131"/>
        <end position="2147"/>
    </location>
</feature>
<keyword evidence="7" id="KW-0479">Metal-binding</keyword>
<evidence type="ECO:0000256" key="22">
    <source>
        <dbReference type="RuleBase" id="RU000312"/>
    </source>
</evidence>
<feature type="region of interest" description="Disordered" evidence="23">
    <location>
        <begin position="1915"/>
        <end position="1942"/>
    </location>
</feature>
<evidence type="ECO:0000313" key="31">
    <source>
        <dbReference type="RefSeq" id="XP_058974304.1"/>
    </source>
</evidence>
<reference evidence="29 30" key="2">
    <citation type="submission" date="2025-05" db="UniProtKB">
        <authorList>
            <consortium name="RefSeq"/>
        </authorList>
    </citation>
    <scope>IDENTIFICATION</scope>
    <source>
        <strain evidence="29 30">Aabys</strain>
        <tissue evidence="29 30">Whole body</tissue>
    </source>
</reference>
<evidence type="ECO:0000256" key="8">
    <source>
        <dbReference type="ARBA" id="ARBA00022729"/>
    </source>
</evidence>
<feature type="compositionally biased region" description="Basic and acidic residues" evidence="23">
    <location>
        <begin position="1220"/>
        <end position="1230"/>
    </location>
</feature>
<dbReference type="SMART" id="SM00219">
    <property type="entry name" value="TyrKc"/>
    <property type="match status" value="1"/>
</dbReference>
<dbReference type="RefSeq" id="XP_058974306.1">
    <property type="nucleotide sequence ID" value="XM_059118323.1"/>
</dbReference>
<dbReference type="GO" id="GO:0046872">
    <property type="term" value="F:metal ion binding"/>
    <property type="evidence" value="ECO:0007669"/>
    <property type="project" value="UniProtKB-KW"/>
</dbReference>
<evidence type="ECO:0000313" key="33">
    <source>
        <dbReference type="RefSeq" id="XP_058974306.1"/>
    </source>
</evidence>
<feature type="region of interest" description="Disordered" evidence="23">
    <location>
        <begin position="2184"/>
        <end position="2261"/>
    </location>
</feature>
<dbReference type="SMART" id="SM00060">
    <property type="entry name" value="FN3"/>
    <property type="match status" value="3"/>
</dbReference>
<dbReference type="InterPro" id="IPR013783">
    <property type="entry name" value="Ig-like_fold"/>
</dbReference>
<dbReference type="Pfam" id="PF07714">
    <property type="entry name" value="PK_Tyr_Ser-Thr"/>
    <property type="match status" value="1"/>
</dbReference>
<dbReference type="GO" id="GO:0005009">
    <property type="term" value="F:insulin receptor activity"/>
    <property type="evidence" value="ECO:0007669"/>
    <property type="project" value="TreeGrafter"/>
</dbReference>
<evidence type="ECO:0000313" key="35">
    <source>
        <dbReference type="RefSeq" id="XP_058974309.1"/>
    </source>
</evidence>
<dbReference type="InterPro" id="IPR009030">
    <property type="entry name" value="Growth_fac_rcpt_cys_sf"/>
</dbReference>
<evidence type="ECO:0000256" key="3">
    <source>
        <dbReference type="ARBA" id="ARBA00022553"/>
    </source>
</evidence>
<dbReference type="Proteomes" id="UP001652621">
    <property type="component" value="Unplaced"/>
</dbReference>
<dbReference type="Gene3D" id="1.10.510.10">
    <property type="entry name" value="Transferase(Phosphotransferase) domain 1"/>
    <property type="match status" value="1"/>
</dbReference>
<evidence type="ECO:0000256" key="14">
    <source>
        <dbReference type="ARBA" id="ARBA00023136"/>
    </source>
</evidence>
<keyword evidence="17 22" id="KW-0675">Receptor</keyword>
<evidence type="ECO:0000256" key="5">
    <source>
        <dbReference type="ARBA" id="ARBA00022685"/>
    </source>
</evidence>
<keyword evidence="10 21" id="KW-0547">Nucleotide-binding</keyword>
<keyword evidence="8" id="KW-0732">Signal</keyword>
<evidence type="ECO:0000256" key="16">
    <source>
        <dbReference type="ARBA" id="ARBA00023157"/>
    </source>
</evidence>
<evidence type="ECO:0000256" key="23">
    <source>
        <dbReference type="SAM" id="MobiDB-lite"/>
    </source>
</evidence>
<evidence type="ECO:0000313" key="30">
    <source>
        <dbReference type="RefSeq" id="XP_058974303.1"/>
    </source>
</evidence>
<evidence type="ECO:0000256" key="12">
    <source>
        <dbReference type="ARBA" id="ARBA00022840"/>
    </source>
</evidence>
<dbReference type="SUPFAM" id="SSF57184">
    <property type="entry name" value="Growth factor receptor domain"/>
    <property type="match status" value="1"/>
</dbReference>
<feature type="compositionally biased region" description="Low complexity" evidence="23">
    <location>
        <begin position="2483"/>
        <end position="2493"/>
    </location>
</feature>
<feature type="region of interest" description="Disordered" evidence="23">
    <location>
        <begin position="143"/>
        <end position="174"/>
    </location>
</feature>
<dbReference type="PRINTS" id="PR00109">
    <property type="entry name" value="TYRKINASE"/>
</dbReference>
<evidence type="ECO:0000313" key="34">
    <source>
        <dbReference type="RefSeq" id="XP_058974307.1"/>
    </source>
</evidence>
<dbReference type="VEuPathDB" id="VectorBase:MDOMA2_014667"/>
<keyword evidence="18" id="KW-0325">Glycoprotein</keyword>
<dbReference type="RefSeq" id="XP_058974302.1">
    <property type="nucleotide sequence ID" value="XM_059118319.1"/>
</dbReference>
<evidence type="ECO:0000256" key="2">
    <source>
        <dbReference type="ARBA" id="ARBA00004479"/>
    </source>
</evidence>
<evidence type="ECO:0000313" key="29">
    <source>
        <dbReference type="RefSeq" id="XP_058974302.1"/>
    </source>
</evidence>
<keyword evidence="14 24" id="KW-0472">Membrane</keyword>
<feature type="domain" description="Fibronectin type-III" evidence="26">
    <location>
        <begin position="1405"/>
        <end position="1509"/>
    </location>
</feature>
<evidence type="ECO:0000256" key="19">
    <source>
        <dbReference type="ARBA" id="ARBA00023211"/>
    </source>
</evidence>
<sequence length="2584" mass="287636">MTIITTDPQYNKRDARDILTNHNLMAKKRKMYLFRRGGGGGGSPEVVKDENAVASANCTTIRNTTGTITSQQQQQLTTITTTRTASTFTAMTTTTTTTATTLNETFPSNLFSNNNTTNCLRGSFDHQSRAEGRVGEAEQVLQCRQNHQQHHHHHHKHHHQKPHQQQQQQQHHCSFSKEVYAREPHPKALCQDLRKSATLNFLTSNQQQQQHQQLFPGEEYHHHQQHHHQHQHLTSCSSCTKPNCQCNRHCCCATTATTTTTTSATIGKQRPWCPSMNSYYPLRCNIKSFCASTSADVPHSQVSIIRSKEEAQTTPKQAELEHSSHKSMNSTTPLMYSNPDTNTCMNNNNERIIESNNPNPSNIRCCSSCHCFHNLNTSRQPRLEAKLQEELRNAEDGSKLMEMNLKSSAPGTCNDACSSSTSTSNSNIQEPSQCQRCFGRELQYLSQKMEIFFMIIQLLLALVPSITTTWKRWRSRSRTDPQFSNKTQCHVPLNTAIGYFEQNNRISKSRSTRLIKTTTTSMARTLFMSLSLLSLFFLSATSASQIIPTTSTPTETALETSIKSFVRSTERTISAEPPRSEVWLGRNETVCKSLDIRNSPAQLRQLANCTVIEGFLLITLINTRNYLPFNETFPMLVEVTDFIIIYQVGYLRSLSQIFPNLSIIRGRTNFEGYALFISSNSHLEDLGLSKLTMIGSGVRIEKNKMLCFVHTIDWSQIVVSNTTEVYIGANRDPIECPSCPGDLDNSPNNPGCRLHHGRRNCWDVKQCQKICPQRCRHNCYDENTCCHEKCLGGCSPDNINECLVCRKYSYNMTTCVDSCPEGMLYFMDRRCMFEDECIRIGSIYEDSKATPLIPFQGNCTVKCPENYVKENMTCVPCIGECIKKCQGTIIDGASRAKEYNGCNYIEGSLIITIKRASQINADLIYGLSSIRTISGSLTIQGTVGLLNLKFLQNLKTIKGENLFDKKYALYVLDNNDLEYLWDKEQNVTIENGKVYFHFNPKLCVSTIKDLLLPTLNQKDFDVTEVALDSNGLRGSCNSTTLEVKTLRVKSLIAIVKILNPLKYDDDRAFIGYQFLITEDPYGNATKYTYRPCDDDWYVSPPTKEIKYVFTELKPYTQYAYYVKTMTISTERRSGQSDIQHFTTQSSTPSRIVDFRLYANSSSVIILKWSPPASPNGKIVQYRLRATYETSVTQLETRNYCKDPLKIAGTEDIIPKTTITEKPKTPADCKCPKGGQKGPVVTDESEIHADIELENALQNFIYVKKTEKAKSLSSIGNNNISSPDDKGNKSEAIGRSRREVLETLESGDSFMLRHIRDVATPVFAAKDANETQVQTRMDPTGQYYEVFVESVNATTFEFAFTKLKHFSYYKVEIEACREPEEGNEQANCSDTSMGSKRTLKLANVDRVDSLWCRTETTNSSRTNIRLFWKQPKRPNGAVVSYTIYYVLKTRDEYEEKKCVTQVDFLKYDYEHNGYVLSELNSGNYSIRIKTNSLAGEGLDSETIYIFIPANTLAPSFIAGIVIGCIAIIGIITTIVYLLLRKRILTPPSDLKMFPSMNPHYISLQYIPDEWEVARENVIQLSPLGQGSFGMVYEGILKSSEDDTPCAIKTVNENATDRERINFLNEACVMKQFDTYHVVRLLGVCSRGQPALVIMELMKNGDLKTYLRAHRPDDRDEVAAMNLMNRGGMSSQPPPLSRIYQMAIEIADGMAYLAAKKFVHRDLAARNCMVASDLTVKIGDFGMTRDIYENDYYRKGTKGLLPVRWMSPESLRDGVYSSSSDVFSYGVVLWEMATLASQPYQGFSNDQVLRYVIDGGVMERPENCPDKLYTLMQKCWQHRATARPTFIEIIRYLYDLADPHFREVSFYNSPEGQTILKNELAERNQRSGDIFDDQDNDMEDVTTPLRLEDYSNYKLNADNNSSIDHRGDSSMVIDDDAPHSPYSINSPMVISSTPDEQSRGSYNVSGILHPNRHLLNSAPSTSAGIRKLGASTTSHQLTHPHTHPHHRNLYQPTRFSQQQQHSRTHRDSEEADAYVQPDFDPATHEAQKRNDSEEQGYEMYDPSPNYSEHVPHGGEAAAIDDDDEDDFGINSTAGQNLLQRPKGKQRQPTIMPLSTSMPDDVIAQQVPSSLHPSTASAASSNASTKNTATGDGGGGSGGGGGGGKPKGLWAVADSARNRVINMNKRIFHKRSGSNASHKSTNSNPTTGGAGGSISNLARTGRGKSMSGQNLGTIESGGSGSTGSYTGHPRFFSTSSGTSDNPNYRRLDDSMGDTSLIGNETSRIRPRLHSASAFMMGSSQPNYKMLDESLNTTGTTSTLNTTAGGDNPNYEIMQPSGGTPLIENETGSTYVMMNEPSAQKKIADAGGGGGVGGGGMGVMDIGDVANYQIMSPLIPGNTNSSSVLPRSGSTAAQLQRPILGERLNTLANLSAANTNNTTAVSSANYDRHHHDDNNVNNDYTAAAPIATTTTATADIPMDDLSLVRRSSSNSSSSNNDRTTKTDRSRSQSSSSGKSATNTASLSITPTPTSQQQQPTTKTLIDTTTIPPLSSTFSRKEQWFKEQQPTTTTATTTPTSQPPPNGFVGRES</sequence>
<feature type="transmembrane region" description="Helical" evidence="24">
    <location>
        <begin position="526"/>
        <end position="547"/>
    </location>
</feature>
<dbReference type="Pfam" id="PF01030">
    <property type="entry name" value="Recep_L_domain"/>
    <property type="match status" value="2"/>
</dbReference>
<evidence type="ECO:0000313" key="27">
    <source>
        <dbReference type="EnsemblMetazoa" id="MDOA012097-PB"/>
    </source>
</evidence>
<evidence type="ECO:0000256" key="10">
    <source>
        <dbReference type="ARBA" id="ARBA00022741"/>
    </source>
</evidence>
<dbReference type="EnsemblMetazoa" id="MDOA012097-RB">
    <property type="protein sequence ID" value="MDOA012097-PB"/>
    <property type="gene ID" value="MDOA012097"/>
</dbReference>
<feature type="compositionally biased region" description="Basic and acidic residues" evidence="23">
    <location>
        <begin position="2039"/>
        <end position="2050"/>
    </location>
</feature>
<keyword evidence="6 22" id="KW-0812">Transmembrane</keyword>
<dbReference type="RefSeq" id="XP_058974309.1">
    <property type="nucleotide sequence ID" value="XM_059118326.1"/>
</dbReference>
<evidence type="ECO:0000256" key="11">
    <source>
        <dbReference type="ARBA" id="ARBA00022777"/>
    </source>
</evidence>
<feature type="region of interest" description="Disordered" evidence="23">
    <location>
        <begin position="1272"/>
        <end position="1293"/>
    </location>
</feature>
<keyword evidence="5" id="KW-0165">Cleavage on pair of basic residues</keyword>
<organism evidence="27">
    <name type="scientific">Musca domestica</name>
    <name type="common">House fly</name>
    <dbReference type="NCBI Taxonomy" id="7370"/>
    <lineage>
        <taxon>Eukaryota</taxon>
        <taxon>Metazoa</taxon>
        <taxon>Ecdysozoa</taxon>
        <taxon>Arthropoda</taxon>
        <taxon>Hexapoda</taxon>
        <taxon>Insecta</taxon>
        <taxon>Pterygota</taxon>
        <taxon>Neoptera</taxon>
        <taxon>Endopterygota</taxon>
        <taxon>Diptera</taxon>
        <taxon>Brachycera</taxon>
        <taxon>Muscomorpha</taxon>
        <taxon>Muscoidea</taxon>
        <taxon>Muscidae</taxon>
        <taxon>Musca</taxon>
    </lineage>
</organism>
<evidence type="ECO:0000256" key="1">
    <source>
        <dbReference type="ARBA" id="ARBA00001936"/>
    </source>
</evidence>
<evidence type="ECO:0000256" key="9">
    <source>
        <dbReference type="ARBA" id="ARBA00022737"/>
    </source>
</evidence>
<feature type="region of interest" description="Disordered" evidence="23">
    <location>
        <begin position="2012"/>
        <end position="2166"/>
    </location>
</feature>
<dbReference type="InterPro" id="IPR050122">
    <property type="entry name" value="RTK"/>
</dbReference>
<keyword evidence="12 21" id="KW-0067">ATP-binding</keyword>
<evidence type="ECO:0000256" key="13">
    <source>
        <dbReference type="ARBA" id="ARBA00022989"/>
    </source>
</evidence>
<dbReference type="RefSeq" id="XP_058974307.1">
    <property type="nucleotide sequence ID" value="XM_059118324.1"/>
</dbReference>
<dbReference type="VEuPathDB" id="VectorBase:MDOA012097"/>
<dbReference type="GO" id="GO:0005524">
    <property type="term" value="F:ATP binding"/>
    <property type="evidence" value="ECO:0007669"/>
    <property type="project" value="UniProtKB-UniRule"/>
</dbReference>
<accession>A0A1I8N6N7</accession>
<feature type="compositionally biased region" description="Low complexity" evidence="23">
    <location>
        <begin position="2503"/>
        <end position="2545"/>
    </location>
</feature>
<proteinExistence type="inferred from homology"/>
<dbReference type="EnsemblMetazoa" id="MDOA012097-RD">
    <property type="protein sequence ID" value="MDOA012097-PD"/>
    <property type="gene ID" value="MDOA012097"/>
</dbReference>
<evidence type="ECO:0000259" key="25">
    <source>
        <dbReference type="PROSITE" id="PS50011"/>
    </source>
</evidence>
<dbReference type="OrthoDB" id="5809444at2759"/>
<dbReference type="EnsemblMetazoa" id="MDOA012097-RF">
    <property type="protein sequence ID" value="MDOA012097-PF"/>
    <property type="gene ID" value="MDOA012097"/>
</dbReference>
<dbReference type="FunFam" id="3.30.200.20:FF:000026">
    <property type="entry name" value="Tyrosine-protein kinase receptor"/>
    <property type="match status" value="1"/>
</dbReference>
<dbReference type="InterPro" id="IPR006212">
    <property type="entry name" value="Furin_repeat"/>
</dbReference>
<dbReference type="SUPFAM" id="SSF56112">
    <property type="entry name" value="Protein kinase-like (PK-like)"/>
    <property type="match status" value="1"/>
</dbReference>
<dbReference type="EnsemblMetazoa" id="MDOA012097-RG">
    <property type="protein sequence ID" value="MDOA012097-PG"/>
    <property type="gene ID" value="MDOA012097"/>
</dbReference>
<dbReference type="SMART" id="SM00261">
    <property type="entry name" value="FU"/>
    <property type="match status" value="1"/>
</dbReference>
<dbReference type="GO" id="GO:0030154">
    <property type="term" value="P:cell differentiation"/>
    <property type="evidence" value="ECO:0007669"/>
    <property type="project" value="UniProtKB-ARBA"/>
</dbReference>
<dbReference type="PANTHER" id="PTHR24416:SF525">
    <property type="entry name" value="INSULIN-LIKE RECEPTOR"/>
    <property type="match status" value="1"/>
</dbReference>
<keyword evidence="3 22" id="KW-0597">Phosphoprotein</keyword>
<feature type="compositionally biased region" description="Polar residues" evidence="23">
    <location>
        <begin position="2104"/>
        <end position="2115"/>
    </location>
</feature>
<feature type="compositionally biased region" description="Polar residues" evidence="23">
    <location>
        <begin position="2190"/>
        <end position="2215"/>
    </location>
</feature>
<keyword evidence="13 24" id="KW-1133">Transmembrane helix</keyword>
<dbReference type="InterPro" id="IPR011009">
    <property type="entry name" value="Kinase-like_dom_sf"/>
</dbReference>
<feature type="compositionally biased region" description="Low complexity" evidence="23">
    <location>
        <begin position="163"/>
        <end position="172"/>
    </location>
</feature>
<keyword evidence="16" id="KW-1015">Disulfide bond</keyword>
<dbReference type="PROSITE" id="PS00239">
    <property type="entry name" value="RECEPTOR_TYR_KIN_II"/>
    <property type="match status" value="1"/>
</dbReference>
<feature type="compositionally biased region" description="Polar residues" evidence="23">
    <location>
        <begin position="2087"/>
        <end position="2096"/>
    </location>
</feature>
<feature type="compositionally biased region" description="Acidic residues" evidence="23">
    <location>
        <begin position="2076"/>
        <end position="2085"/>
    </location>
</feature>
<evidence type="ECO:0000256" key="15">
    <source>
        <dbReference type="ARBA" id="ARBA00023137"/>
    </source>
</evidence>
<dbReference type="Gene3D" id="2.60.40.10">
    <property type="entry name" value="Immunoglobulins"/>
    <property type="match status" value="3"/>
</dbReference>
<dbReference type="Gene3D" id="2.10.220.10">
    <property type="entry name" value="Hormone Receptor, Insulin-like Growth Factor Receptor 1, Chain A, domain 2"/>
    <property type="match status" value="1"/>
</dbReference>
<comment type="cofactor">
    <cofactor evidence="1">
        <name>Mn(2+)</name>
        <dbReference type="ChEBI" id="CHEBI:29035"/>
    </cofactor>
</comment>
<dbReference type="CDD" id="cd05032">
    <property type="entry name" value="PTKc_InsR_like"/>
    <property type="match status" value="1"/>
</dbReference>
<dbReference type="RefSeq" id="XP_058974304.1">
    <property type="nucleotide sequence ID" value="XM_059118321.1"/>
</dbReference>
<dbReference type="InterPro" id="IPR036116">
    <property type="entry name" value="FN3_sf"/>
</dbReference>
<dbReference type="FunFam" id="1.10.510.10:FF:000528">
    <property type="entry name" value="Tyrosine-protein kinase receptor"/>
    <property type="match status" value="1"/>
</dbReference>
<dbReference type="GO" id="GO:0043560">
    <property type="term" value="F:insulin receptor substrate binding"/>
    <property type="evidence" value="ECO:0007669"/>
    <property type="project" value="TreeGrafter"/>
</dbReference>
<dbReference type="InterPro" id="IPR001245">
    <property type="entry name" value="Ser-Thr/Tyr_kinase_cat_dom"/>
</dbReference>